<dbReference type="GO" id="GO:0005634">
    <property type="term" value="C:nucleus"/>
    <property type="evidence" value="ECO:0007669"/>
    <property type="project" value="TreeGrafter"/>
</dbReference>
<keyword evidence="4" id="KW-1185">Reference proteome</keyword>
<dbReference type="OrthoDB" id="440566at2759"/>
<protein>
    <recommendedName>
        <fullName evidence="5">Histone deacetylase complex subunit SAP18</fullName>
    </recommendedName>
</protein>
<dbReference type="PANTHER" id="PTHR13082">
    <property type="entry name" value="SAP18"/>
    <property type="match status" value="1"/>
</dbReference>
<proteinExistence type="inferred from homology"/>
<evidence type="ECO:0000313" key="4">
    <source>
        <dbReference type="Proteomes" id="UP000050424"/>
    </source>
</evidence>
<evidence type="ECO:0000256" key="2">
    <source>
        <dbReference type="SAM" id="MobiDB-lite"/>
    </source>
</evidence>
<comment type="caution">
    <text evidence="3">The sequence shown here is derived from an EMBL/GenBank/DDBJ whole genome shotgun (WGS) entry which is preliminary data.</text>
</comment>
<reference evidence="3 4" key="1">
    <citation type="submission" date="2015-09" db="EMBL/GenBank/DDBJ databases">
        <title>Draft genome of a European isolate of the apple canker pathogen Neonectria ditissima.</title>
        <authorList>
            <person name="Gomez-Cortecero A."/>
            <person name="Harrison R.J."/>
            <person name="Armitage A.D."/>
        </authorList>
    </citation>
    <scope>NUCLEOTIDE SEQUENCE [LARGE SCALE GENOMIC DNA]</scope>
    <source>
        <strain evidence="3 4">R09/05</strain>
    </source>
</reference>
<dbReference type="Pfam" id="PF06487">
    <property type="entry name" value="SAP18"/>
    <property type="match status" value="1"/>
</dbReference>
<comment type="similarity">
    <text evidence="1">Belongs to the SAP18 family.</text>
</comment>
<dbReference type="STRING" id="78410.A0A0P7BGP7"/>
<feature type="compositionally biased region" description="Basic and acidic residues" evidence="2">
    <location>
        <begin position="220"/>
        <end position="229"/>
    </location>
</feature>
<dbReference type="EMBL" id="LKCW01000101">
    <property type="protein sequence ID" value="KPM39659.1"/>
    <property type="molecule type" value="Genomic_DNA"/>
</dbReference>
<feature type="compositionally biased region" description="Basic and acidic residues" evidence="2">
    <location>
        <begin position="166"/>
        <end position="180"/>
    </location>
</feature>
<feature type="compositionally biased region" description="Gly residues" evidence="2">
    <location>
        <begin position="194"/>
        <end position="216"/>
    </location>
</feature>
<name>A0A0P7BGP7_9HYPO</name>
<dbReference type="Proteomes" id="UP000050424">
    <property type="component" value="Unassembled WGS sequence"/>
</dbReference>
<dbReference type="InterPro" id="IPR042534">
    <property type="entry name" value="SAP18_sf"/>
</dbReference>
<dbReference type="Gene3D" id="3.10.20.550">
    <property type="entry name" value="ASAP complex, SAP18 subunit"/>
    <property type="match status" value="1"/>
</dbReference>
<organism evidence="3 4">
    <name type="scientific">Neonectria ditissima</name>
    <dbReference type="NCBI Taxonomy" id="78410"/>
    <lineage>
        <taxon>Eukaryota</taxon>
        <taxon>Fungi</taxon>
        <taxon>Dikarya</taxon>
        <taxon>Ascomycota</taxon>
        <taxon>Pezizomycotina</taxon>
        <taxon>Sordariomycetes</taxon>
        <taxon>Hypocreomycetidae</taxon>
        <taxon>Hypocreales</taxon>
        <taxon>Nectriaceae</taxon>
        <taxon>Neonectria</taxon>
    </lineage>
</organism>
<dbReference type="InterPro" id="IPR010516">
    <property type="entry name" value="SAP18"/>
</dbReference>
<evidence type="ECO:0008006" key="5">
    <source>
        <dbReference type="Google" id="ProtNLM"/>
    </source>
</evidence>
<dbReference type="PANTHER" id="PTHR13082:SF0">
    <property type="entry name" value="HISTONE DEACETYLASE COMPLEX SUBUNIT SAP18"/>
    <property type="match status" value="1"/>
</dbReference>
<gene>
    <name evidence="3" type="ORF">AK830_g6922</name>
</gene>
<feature type="region of interest" description="Disordered" evidence="2">
    <location>
        <begin position="159"/>
        <end position="247"/>
    </location>
</feature>
<evidence type="ECO:0000256" key="1">
    <source>
        <dbReference type="ARBA" id="ARBA00009143"/>
    </source>
</evidence>
<dbReference type="AlphaFoldDB" id="A0A0P7BGP7"/>
<accession>A0A0P7BGP7</accession>
<evidence type="ECO:0000313" key="3">
    <source>
        <dbReference type="EMBL" id="KPM39659.1"/>
    </source>
</evidence>
<sequence>MSSPPPKSIREDTTPFLVQLFYRQAAFYRPEEFGSHSLPPHISVYAWSDCSLKELALELAAAKPSALPSPAIGSRLAFQLVFPDLRNTSAISNAHPRFAVKDLGSIVIGEGEPGVELSDDIDIDGPVKAVKDKDKTLGEARFVVGDYISCAVIPPLSDGSVAPAESVRREPAIAPREGRGGQRGGFQARDDGAGRGGRGGFRGGRGGWRDGVGSGFPMGEWRRGERLPDGPRAGPEPGARPRGRGWR</sequence>